<accession>A0A0D1ZY99</accession>
<keyword evidence="4" id="KW-1185">Reference proteome</keyword>
<dbReference type="Pfam" id="PF00172">
    <property type="entry name" value="Zn_clus"/>
    <property type="match status" value="1"/>
</dbReference>
<evidence type="ECO:0000313" key="3">
    <source>
        <dbReference type="EMBL" id="KIV99049.1"/>
    </source>
</evidence>
<dbReference type="InParanoid" id="A0A0D1ZY99"/>
<feature type="domain" description="Zn(2)-C6 fungal-type" evidence="2">
    <location>
        <begin position="12"/>
        <end position="42"/>
    </location>
</feature>
<dbReference type="CDD" id="cd00067">
    <property type="entry name" value="GAL4"/>
    <property type="match status" value="1"/>
</dbReference>
<gene>
    <name evidence="3" type="ORF">PV09_09222</name>
</gene>
<sequence>MSRRSTPRSHHGCARCKKSRVKCDEVKPSCTRCSRRNQACSFQIELAHSPVPFYVLDSHPLSRAVAHHVSCDPAARTIMHHFLTSIRPFLAVDDLSKPLRLWDGLIQRQGVVNTYVLYNILSLSAFHLAIHTQASQSKYLARGIYYQNKALSQMVPNSHRVTEETCEGMFTSSLLVVTCCFAMGRAIAGVGEGNLDMIRRVVEISRLMRGTLAIFRAGWQLSLDKQTIPHIRRSFITLNRQMVPESPGSDGSLDMLTRRIEANVDDKERKLRYFQAIAFMKTSIRKASSRSTSCAFLLVVVGRISDELLVEMEAREPIPLILLAHWAVQLHWAKDTWWLATWGQRVVEVVRANLDTAWWDYIRWPLTEVGMLSHADGQFCPA</sequence>
<dbReference type="InterPro" id="IPR036864">
    <property type="entry name" value="Zn2-C6_fun-type_DNA-bd_sf"/>
</dbReference>
<dbReference type="GO" id="GO:0008270">
    <property type="term" value="F:zinc ion binding"/>
    <property type="evidence" value="ECO:0007669"/>
    <property type="project" value="InterPro"/>
</dbReference>
<keyword evidence="1" id="KW-0539">Nucleus</keyword>
<dbReference type="PROSITE" id="PS50048">
    <property type="entry name" value="ZN2_CY6_FUNGAL_2"/>
    <property type="match status" value="1"/>
</dbReference>
<dbReference type="VEuPathDB" id="FungiDB:PV09_09222"/>
<evidence type="ECO:0000256" key="1">
    <source>
        <dbReference type="ARBA" id="ARBA00023242"/>
    </source>
</evidence>
<dbReference type="AlphaFoldDB" id="A0A0D1ZY99"/>
<reference evidence="3 4" key="1">
    <citation type="submission" date="2015-01" db="EMBL/GenBank/DDBJ databases">
        <title>The Genome Sequence of Ochroconis gallopava CBS43764.</title>
        <authorList>
            <consortium name="The Broad Institute Genomics Platform"/>
            <person name="Cuomo C."/>
            <person name="de Hoog S."/>
            <person name="Gorbushina A."/>
            <person name="Stielow B."/>
            <person name="Teixiera M."/>
            <person name="Abouelleil A."/>
            <person name="Chapman S.B."/>
            <person name="Priest M."/>
            <person name="Young S.K."/>
            <person name="Wortman J."/>
            <person name="Nusbaum C."/>
            <person name="Birren B."/>
        </authorList>
    </citation>
    <scope>NUCLEOTIDE SEQUENCE [LARGE SCALE GENOMIC DNA]</scope>
    <source>
        <strain evidence="3 4">CBS 43764</strain>
    </source>
</reference>
<dbReference type="PROSITE" id="PS00463">
    <property type="entry name" value="ZN2_CY6_FUNGAL_1"/>
    <property type="match status" value="1"/>
</dbReference>
<dbReference type="PANTHER" id="PTHR47784">
    <property type="entry name" value="STEROL UPTAKE CONTROL PROTEIN 2"/>
    <property type="match status" value="1"/>
</dbReference>
<name>A0A0D1ZY99_9PEZI</name>
<evidence type="ECO:0000313" key="4">
    <source>
        <dbReference type="Proteomes" id="UP000053259"/>
    </source>
</evidence>
<dbReference type="STRING" id="253628.A0A0D1ZY99"/>
<dbReference type="EMBL" id="KN847586">
    <property type="protein sequence ID" value="KIV99049.1"/>
    <property type="molecule type" value="Genomic_DNA"/>
</dbReference>
<dbReference type="OrthoDB" id="416217at2759"/>
<dbReference type="GeneID" id="27317195"/>
<organism evidence="3 4">
    <name type="scientific">Verruconis gallopava</name>
    <dbReference type="NCBI Taxonomy" id="253628"/>
    <lineage>
        <taxon>Eukaryota</taxon>
        <taxon>Fungi</taxon>
        <taxon>Dikarya</taxon>
        <taxon>Ascomycota</taxon>
        <taxon>Pezizomycotina</taxon>
        <taxon>Dothideomycetes</taxon>
        <taxon>Pleosporomycetidae</taxon>
        <taxon>Venturiales</taxon>
        <taxon>Sympoventuriaceae</taxon>
        <taxon>Verruconis</taxon>
    </lineage>
</organism>
<dbReference type="Gene3D" id="4.10.240.10">
    <property type="entry name" value="Zn(2)-C6 fungal-type DNA-binding domain"/>
    <property type="match status" value="1"/>
</dbReference>
<protein>
    <recommendedName>
        <fullName evidence="2">Zn(2)-C6 fungal-type domain-containing protein</fullName>
    </recommendedName>
</protein>
<dbReference type="RefSeq" id="XP_016208919.1">
    <property type="nucleotide sequence ID" value="XM_016363242.1"/>
</dbReference>
<evidence type="ECO:0000259" key="2">
    <source>
        <dbReference type="PROSITE" id="PS50048"/>
    </source>
</evidence>
<dbReference type="SUPFAM" id="SSF57701">
    <property type="entry name" value="Zn2/Cys6 DNA-binding domain"/>
    <property type="match status" value="1"/>
</dbReference>
<dbReference type="InterPro" id="IPR001138">
    <property type="entry name" value="Zn2Cys6_DnaBD"/>
</dbReference>
<dbReference type="PANTHER" id="PTHR47784:SF5">
    <property type="entry name" value="STEROL UPTAKE CONTROL PROTEIN 2"/>
    <property type="match status" value="1"/>
</dbReference>
<proteinExistence type="predicted"/>
<dbReference type="HOGENOM" id="CLU_024934_0_1_1"/>
<dbReference type="Proteomes" id="UP000053259">
    <property type="component" value="Unassembled WGS sequence"/>
</dbReference>
<dbReference type="GO" id="GO:0001228">
    <property type="term" value="F:DNA-binding transcription activator activity, RNA polymerase II-specific"/>
    <property type="evidence" value="ECO:0007669"/>
    <property type="project" value="TreeGrafter"/>
</dbReference>
<dbReference type="SMART" id="SM00066">
    <property type="entry name" value="GAL4"/>
    <property type="match status" value="1"/>
</dbReference>
<dbReference type="InterPro" id="IPR053157">
    <property type="entry name" value="Sterol_Uptake_Regulator"/>
</dbReference>